<proteinExistence type="predicted"/>
<reference evidence="9 10" key="1">
    <citation type="journal article" date="2010" name="Stand. Genomic Sci.">
        <title>Complete genome sequence of Archaeoglobus profundus type strain (AV18).</title>
        <authorList>
            <person name="von Jan M."/>
            <person name="Lapidus A."/>
            <person name="Del Rio T.G."/>
            <person name="Copeland A."/>
            <person name="Tice H."/>
            <person name="Cheng J.F."/>
            <person name="Lucas S."/>
            <person name="Chen F."/>
            <person name="Nolan M."/>
            <person name="Goodwin L."/>
            <person name="Han C."/>
            <person name="Pitluck S."/>
            <person name="Liolios K."/>
            <person name="Ivanova N."/>
            <person name="Mavromatis K."/>
            <person name="Ovchinnikova G."/>
            <person name="Chertkov O."/>
            <person name="Pati A."/>
            <person name="Chen A."/>
            <person name="Palaniappan K."/>
            <person name="Land M."/>
            <person name="Hauser L."/>
            <person name="Chang Y.J."/>
            <person name="Jeffries C.D."/>
            <person name="Saunders E."/>
            <person name="Brettin T."/>
            <person name="Detter J.C."/>
            <person name="Chain P."/>
            <person name="Eichinger K."/>
            <person name="Huber H."/>
            <person name="Spring S."/>
            <person name="Rohde M."/>
            <person name="Goker M."/>
            <person name="Wirth R."/>
            <person name="Woyke T."/>
            <person name="Bristow J."/>
            <person name="Eisen J.A."/>
            <person name="Markowitz V."/>
            <person name="Hugenholtz P."/>
            <person name="Kyrpides N.C."/>
            <person name="Klenk H.P."/>
        </authorList>
    </citation>
    <scope>NUCLEOTIDE SEQUENCE [LARGE SCALE GENOMIC DNA]</scope>
    <source>
        <strain evidence="10">DSM 5631 / JCM 9629 / NBRC 100127 / Av18</strain>
    </source>
</reference>
<dbReference type="InterPro" id="IPR017896">
    <property type="entry name" value="4Fe4S_Fe-S-bd"/>
</dbReference>
<name>D2RHK1_ARCPA</name>
<evidence type="ECO:0000256" key="5">
    <source>
        <dbReference type="ARBA" id="ARBA00022982"/>
    </source>
</evidence>
<dbReference type="SUPFAM" id="SSF54862">
    <property type="entry name" value="4Fe-4S ferredoxins"/>
    <property type="match status" value="1"/>
</dbReference>
<dbReference type="GO" id="GO:0046872">
    <property type="term" value="F:metal ion binding"/>
    <property type="evidence" value="ECO:0007669"/>
    <property type="project" value="UniProtKB-KW"/>
</dbReference>
<protein>
    <submittedName>
        <fullName evidence="9">4Fe-4S ferredoxin iron-sulfur binding domain protein</fullName>
    </submittedName>
</protein>
<keyword evidence="3" id="KW-0479">Metal-binding</keyword>
<organism evidence="9 10">
    <name type="scientific">Archaeoglobus profundus (strain DSM 5631 / JCM 9629 / NBRC 100127 / Av18)</name>
    <dbReference type="NCBI Taxonomy" id="572546"/>
    <lineage>
        <taxon>Archaea</taxon>
        <taxon>Methanobacteriati</taxon>
        <taxon>Methanobacteriota</taxon>
        <taxon>Archaeoglobi</taxon>
        <taxon>Archaeoglobales</taxon>
        <taxon>Archaeoglobaceae</taxon>
        <taxon>Archaeoglobus</taxon>
    </lineage>
</organism>
<keyword evidence="5" id="KW-0249">Electron transport</keyword>
<keyword evidence="7" id="KW-0411">Iron-sulfur</keyword>
<dbReference type="AlphaFoldDB" id="D2RHK1"/>
<dbReference type="InterPro" id="IPR017900">
    <property type="entry name" value="4Fe4S_Fe_S_CS"/>
</dbReference>
<dbReference type="HOGENOM" id="CLU_139698_5_6_2"/>
<dbReference type="STRING" id="572546.Arcpr_0712"/>
<evidence type="ECO:0000256" key="7">
    <source>
        <dbReference type="ARBA" id="ARBA00023014"/>
    </source>
</evidence>
<evidence type="ECO:0000313" key="9">
    <source>
        <dbReference type="EMBL" id="ADB57776.1"/>
    </source>
</evidence>
<evidence type="ECO:0000256" key="1">
    <source>
        <dbReference type="ARBA" id="ARBA00022448"/>
    </source>
</evidence>
<sequence>MQNRKKGLKISDHPHLAMPKKVVTVNRFKCAYCGACVSVCKFNANELIETFLQIYEDKCTGCGICVKVCPMGALEVIKCTT</sequence>
<dbReference type="PaxDb" id="572546-Arcpr_0712"/>
<evidence type="ECO:0000256" key="4">
    <source>
        <dbReference type="ARBA" id="ARBA00022737"/>
    </source>
</evidence>
<dbReference type="PROSITE" id="PS00198">
    <property type="entry name" value="4FE4S_FER_1"/>
    <property type="match status" value="1"/>
</dbReference>
<gene>
    <name evidence="9" type="ordered locus">Arcpr_0712</name>
</gene>
<dbReference type="PANTHER" id="PTHR43687">
    <property type="entry name" value="ADENYLYLSULFATE REDUCTASE, BETA SUBUNIT"/>
    <property type="match status" value="1"/>
</dbReference>
<keyword evidence="4" id="KW-0677">Repeat</keyword>
<dbReference type="eggNOG" id="arCOG00958">
    <property type="taxonomic scope" value="Archaea"/>
</dbReference>
<dbReference type="KEGG" id="apo:Arcpr_0712"/>
<evidence type="ECO:0000259" key="8">
    <source>
        <dbReference type="PROSITE" id="PS51379"/>
    </source>
</evidence>
<dbReference type="PANTHER" id="PTHR43687:SF6">
    <property type="entry name" value="L-ASPARTATE SEMIALDEHYDE SULFURTRANSFERASE IRON-SULFUR SUBUNIT"/>
    <property type="match status" value="1"/>
</dbReference>
<accession>D2RHK1</accession>
<evidence type="ECO:0000256" key="6">
    <source>
        <dbReference type="ARBA" id="ARBA00023004"/>
    </source>
</evidence>
<keyword evidence="2" id="KW-0004">4Fe-4S</keyword>
<dbReference type="GO" id="GO:0051539">
    <property type="term" value="F:4 iron, 4 sulfur cluster binding"/>
    <property type="evidence" value="ECO:0007669"/>
    <property type="project" value="UniProtKB-KW"/>
</dbReference>
<feature type="domain" description="4Fe-4S ferredoxin-type" evidence="8">
    <location>
        <begin position="21"/>
        <end position="49"/>
    </location>
</feature>
<dbReference type="Proteomes" id="UP000001901">
    <property type="component" value="Chromosome"/>
</dbReference>
<feature type="domain" description="4Fe-4S ferredoxin-type" evidence="8">
    <location>
        <begin position="50"/>
        <end position="79"/>
    </location>
</feature>
<keyword evidence="10" id="KW-1185">Reference proteome</keyword>
<dbReference type="GO" id="GO:0016491">
    <property type="term" value="F:oxidoreductase activity"/>
    <property type="evidence" value="ECO:0007669"/>
    <property type="project" value="UniProtKB-ARBA"/>
</dbReference>
<evidence type="ECO:0000256" key="2">
    <source>
        <dbReference type="ARBA" id="ARBA00022485"/>
    </source>
</evidence>
<keyword evidence="6" id="KW-0408">Iron</keyword>
<dbReference type="Gene3D" id="3.30.70.20">
    <property type="match status" value="2"/>
</dbReference>
<dbReference type="InterPro" id="IPR050572">
    <property type="entry name" value="Fe-S_Ferredoxin"/>
</dbReference>
<dbReference type="Pfam" id="PF00037">
    <property type="entry name" value="Fer4"/>
    <property type="match status" value="2"/>
</dbReference>
<evidence type="ECO:0000256" key="3">
    <source>
        <dbReference type="ARBA" id="ARBA00022723"/>
    </source>
</evidence>
<evidence type="ECO:0000313" key="10">
    <source>
        <dbReference type="Proteomes" id="UP000001901"/>
    </source>
</evidence>
<keyword evidence="1" id="KW-0813">Transport</keyword>
<dbReference type="EMBL" id="CP001857">
    <property type="protein sequence ID" value="ADB57776.1"/>
    <property type="molecule type" value="Genomic_DNA"/>
</dbReference>
<dbReference type="PROSITE" id="PS51379">
    <property type="entry name" value="4FE4S_FER_2"/>
    <property type="match status" value="2"/>
</dbReference>